<evidence type="ECO:0000313" key="2">
    <source>
        <dbReference type="Proteomes" id="UP000192393"/>
    </source>
</evidence>
<keyword evidence="2" id="KW-1185">Reference proteome</keyword>
<dbReference type="AlphaFoldDB" id="A0A1W1YNG9"/>
<evidence type="ECO:0000313" key="1">
    <source>
        <dbReference type="EMBL" id="SMC37694.1"/>
    </source>
</evidence>
<sequence>MIISVLFILINCNFKKKFDTEFHEFVENSDSVLCDDDKLHPSYAYLKDGKLRGLEFIRNPECGRITTRYFISQSNEIEKIIFEKDFFFNNCGETFDSIYIIEPKKKSIKIFTKSTDGEFIKNDKILKQHIIDVEKYREEIINWKKVKN</sequence>
<proteinExistence type="predicted"/>
<dbReference type="EMBL" id="FWXS01000001">
    <property type="protein sequence ID" value="SMC37694.1"/>
    <property type="molecule type" value="Genomic_DNA"/>
</dbReference>
<accession>A0A1W1YNG9</accession>
<dbReference type="Proteomes" id="UP000192393">
    <property type="component" value="Unassembled WGS sequence"/>
</dbReference>
<organism evidence="1 2">
    <name type="scientific">Moheibacter sediminis</name>
    <dbReference type="NCBI Taxonomy" id="1434700"/>
    <lineage>
        <taxon>Bacteria</taxon>
        <taxon>Pseudomonadati</taxon>
        <taxon>Bacteroidota</taxon>
        <taxon>Flavobacteriia</taxon>
        <taxon>Flavobacteriales</taxon>
        <taxon>Weeksellaceae</taxon>
        <taxon>Moheibacter</taxon>
    </lineage>
</organism>
<protein>
    <submittedName>
        <fullName evidence="1">Uncharacterized protein</fullName>
    </submittedName>
</protein>
<name>A0A1W1YNG9_9FLAO</name>
<gene>
    <name evidence="1" type="ORF">SAMN06296427_101579</name>
</gene>
<dbReference type="STRING" id="1434700.SAMN06296427_101579"/>
<reference evidence="1 2" key="1">
    <citation type="submission" date="2017-04" db="EMBL/GenBank/DDBJ databases">
        <authorList>
            <person name="Afonso C.L."/>
            <person name="Miller P.J."/>
            <person name="Scott M.A."/>
            <person name="Spackman E."/>
            <person name="Goraichik I."/>
            <person name="Dimitrov K.M."/>
            <person name="Suarez D.L."/>
            <person name="Swayne D.E."/>
        </authorList>
    </citation>
    <scope>NUCLEOTIDE SEQUENCE [LARGE SCALE GENOMIC DNA]</scope>
    <source>
        <strain evidence="1 2">CGMCC 1.12708</strain>
    </source>
</reference>